<feature type="chain" id="PRO_5037263364" description="Surface antigen domain-containing protein" evidence="2">
    <location>
        <begin position="30"/>
        <end position="124"/>
    </location>
</feature>
<organism evidence="4 5">
    <name type="scientific">Acidisoma silvae</name>
    <dbReference type="NCBI Taxonomy" id="2802396"/>
    <lineage>
        <taxon>Bacteria</taxon>
        <taxon>Pseudomonadati</taxon>
        <taxon>Pseudomonadota</taxon>
        <taxon>Alphaproteobacteria</taxon>
        <taxon>Acetobacterales</taxon>
        <taxon>Acidocellaceae</taxon>
        <taxon>Acidisoma</taxon>
    </lineage>
</organism>
<evidence type="ECO:0000259" key="3">
    <source>
        <dbReference type="Pfam" id="PF16998"/>
    </source>
</evidence>
<dbReference type="EMBL" id="JAESVB010000011">
    <property type="protein sequence ID" value="MCB8877216.1"/>
    <property type="molecule type" value="Genomic_DNA"/>
</dbReference>
<sequence>MLRHTFPIMMACLGLGVALAPALVRPAMAQQAMQSYLPRRLAGSDVDILRHEAAKLGPQGPKKESWKNPKTGNSGTVTFRKQYEQAGMTCRSFGYTFHTGTSSDGLPYKLNWCEKSPGNWAIAS</sequence>
<proteinExistence type="predicted"/>
<dbReference type="RefSeq" id="WP_227322870.1">
    <property type="nucleotide sequence ID" value="NZ_JAESVB010000011.1"/>
</dbReference>
<dbReference type="InterPro" id="IPR032635">
    <property type="entry name" value="Anti_2"/>
</dbReference>
<accession>A0A964E0D0</accession>
<dbReference type="Proteomes" id="UP000708298">
    <property type="component" value="Unassembled WGS sequence"/>
</dbReference>
<evidence type="ECO:0000256" key="1">
    <source>
        <dbReference type="SAM" id="MobiDB-lite"/>
    </source>
</evidence>
<feature type="signal peptide" evidence="2">
    <location>
        <begin position="1"/>
        <end position="29"/>
    </location>
</feature>
<evidence type="ECO:0000313" key="4">
    <source>
        <dbReference type="EMBL" id="MCB8877216.1"/>
    </source>
</evidence>
<gene>
    <name evidence="4" type="ORF">ASILVAE211_18615</name>
</gene>
<evidence type="ECO:0000313" key="5">
    <source>
        <dbReference type="Proteomes" id="UP000708298"/>
    </source>
</evidence>
<protein>
    <recommendedName>
        <fullName evidence="3">Surface antigen domain-containing protein</fullName>
    </recommendedName>
</protein>
<comment type="caution">
    <text evidence="4">The sequence shown here is derived from an EMBL/GenBank/DDBJ whole genome shotgun (WGS) entry which is preliminary data.</text>
</comment>
<name>A0A964E0D0_9PROT</name>
<keyword evidence="5" id="KW-1185">Reference proteome</keyword>
<evidence type="ECO:0000256" key="2">
    <source>
        <dbReference type="SAM" id="SignalP"/>
    </source>
</evidence>
<reference evidence="4" key="1">
    <citation type="journal article" date="2021" name="Microorganisms">
        <title>Acidisoma silvae sp. nov. and Acidisomacellulosilytica sp. nov., Two Acidophilic Bacteria Isolated from Decaying Wood, Hydrolyzing Cellulose and Producing Poly-3-hydroxybutyrate.</title>
        <authorList>
            <person name="Mieszkin S."/>
            <person name="Pouder E."/>
            <person name="Uroz S."/>
            <person name="Simon-Colin C."/>
            <person name="Alain K."/>
        </authorList>
    </citation>
    <scope>NUCLEOTIDE SEQUENCE</scope>
    <source>
        <strain evidence="4">HW T2.11</strain>
    </source>
</reference>
<feature type="region of interest" description="Disordered" evidence="1">
    <location>
        <begin position="52"/>
        <end position="76"/>
    </location>
</feature>
<dbReference type="AlphaFoldDB" id="A0A964E0D0"/>
<reference evidence="4" key="2">
    <citation type="submission" date="2021-01" db="EMBL/GenBank/DDBJ databases">
        <authorList>
            <person name="Mieszkin S."/>
            <person name="Pouder E."/>
            <person name="Alain K."/>
        </authorList>
    </citation>
    <scope>NUCLEOTIDE SEQUENCE</scope>
    <source>
        <strain evidence="4">HW T2.11</strain>
    </source>
</reference>
<feature type="domain" description="Surface antigen" evidence="3">
    <location>
        <begin position="44"/>
        <end position="123"/>
    </location>
</feature>
<keyword evidence="2" id="KW-0732">Signal</keyword>
<dbReference type="Pfam" id="PF16998">
    <property type="entry name" value="17kDa_Anti_2"/>
    <property type="match status" value="1"/>
</dbReference>